<dbReference type="AlphaFoldDB" id="A0AA40VDQ1"/>
<name>A0AA40VDQ1_9HYPH</name>
<gene>
    <name evidence="1" type="ORF">HNR51_003948</name>
</gene>
<keyword evidence="2" id="KW-1185">Reference proteome</keyword>
<reference evidence="1 2" key="1">
    <citation type="submission" date="2020-08" db="EMBL/GenBank/DDBJ databases">
        <title>Genomic Encyclopedia of Type Strains, Phase IV (KMG-IV): sequencing the most valuable type-strain genomes for metagenomic binning, comparative biology and taxonomic classification.</title>
        <authorList>
            <person name="Goeker M."/>
        </authorList>
    </citation>
    <scope>NUCLEOTIDE SEQUENCE [LARGE SCALE GENOMIC DNA]</scope>
    <source>
        <strain evidence="1 2">DSM 11490</strain>
    </source>
</reference>
<dbReference type="Proteomes" id="UP000543554">
    <property type="component" value="Unassembled WGS sequence"/>
</dbReference>
<proteinExistence type="predicted"/>
<sequence>MPNSEQIALTSEMVHPAFGLARIASRRFDMANHLPKNWR</sequence>
<evidence type="ECO:0000313" key="1">
    <source>
        <dbReference type="EMBL" id="MBA8914852.1"/>
    </source>
</evidence>
<accession>A0AA40VDQ1</accession>
<protein>
    <submittedName>
        <fullName evidence="1">Uncharacterized protein</fullName>
    </submittedName>
</protein>
<comment type="caution">
    <text evidence="1">The sequence shown here is derived from an EMBL/GenBank/DDBJ whole genome shotgun (WGS) entry which is preliminary data.</text>
</comment>
<dbReference type="EMBL" id="JACJIB010000007">
    <property type="protein sequence ID" value="MBA8914852.1"/>
    <property type="molecule type" value="Genomic_DNA"/>
</dbReference>
<organism evidence="1 2">
    <name type="scientific">Methylorubrum thiocyanatum</name>
    <dbReference type="NCBI Taxonomy" id="47958"/>
    <lineage>
        <taxon>Bacteria</taxon>
        <taxon>Pseudomonadati</taxon>
        <taxon>Pseudomonadota</taxon>
        <taxon>Alphaproteobacteria</taxon>
        <taxon>Hyphomicrobiales</taxon>
        <taxon>Methylobacteriaceae</taxon>
        <taxon>Methylorubrum</taxon>
    </lineage>
</organism>
<evidence type="ECO:0000313" key="2">
    <source>
        <dbReference type="Proteomes" id="UP000543554"/>
    </source>
</evidence>